<proteinExistence type="predicted"/>
<dbReference type="EMBL" id="VSSQ01044262">
    <property type="protein sequence ID" value="MPM98069.1"/>
    <property type="molecule type" value="Genomic_DNA"/>
</dbReference>
<sequence>MRTDIAVDDVQRMSSAVAAAVRISQSPRHPRGDENRQLRRQHPVDLAVEFNEIEQRNAVDEFEHEKVFVINFVELINLHQVFVHQVGDQLGFGDEAVDEFPVGSEARQQCLDGDDFFKALNPFEFGFEHRTHAAGGDFLDNIVAGLPHNQFFHDLTFP</sequence>
<reference evidence="1" key="1">
    <citation type="submission" date="2019-08" db="EMBL/GenBank/DDBJ databases">
        <authorList>
            <person name="Kucharzyk K."/>
            <person name="Murdoch R.W."/>
            <person name="Higgins S."/>
            <person name="Loffler F."/>
        </authorList>
    </citation>
    <scope>NUCLEOTIDE SEQUENCE</scope>
</reference>
<gene>
    <name evidence="1" type="ORF">SDC9_145250</name>
</gene>
<accession>A0A645E9I7</accession>
<protein>
    <submittedName>
        <fullName evidence="1">Uncharacterized protein</fullName>
    </submittedName>
</protein>
<evidence type="ECO:0000313" key="1">
    <source>
        <dbReference type="EMBL" id="MPM98069.1"/>
    </source>
</evidence>
<organism evidence="1">
    <name type="scientific">bioreactor metagenome</name>
    <dbReference type="NCBI Taxonomy" id="1076179"/>
    <lineage>
        <taxon>unclassified sequences</taxon>
        <taxon>metagenomes</taxon>
        <taxon>ecological metagenomes</taxon>
    </lineage>
</organism>
<dbReference type="AlphaFoldDB" id="A0A645E9I7"/>
<name>A0A645E9I7_9ZZZZ</name>
<comment type="caution">
    <text evidence="1">The sequence shown here is derived from an EMBL/GenBank/DDBJ whole genome shotgun (WGS) entry which is preliminary data.</text>
</comment>